<proteinExistence type="predicted"/>
<comment type="caution">
    <text evidence="1">The sequence shown here is derived from an EMBL/GenBank/DDBJ whole genome shotgun (WGS) entry which is preliminary data.</text>
</comment>
<name>A0AAV4PXS5_CAEEX</name>
<organism evidence="1 2">
    <name type="scientific">Caerostris extrusa</name>
    <name type="common">Bark spider</name>
    <name type="synonym">Caerostris bankana</name>
    <dbReference type="NCBI Taxonomy" id="172846"/>
    <lineage>
        <taxon>Eukaryota</taxon>
        <taxon>Metazoa</taxon>
        <taxon>Ecdysozoa</taxon>
        <taxon>Arthropoda</taxon>
        <taxon>Chelicerata</taxon>
        <taxon>Arachnida</taxon>
        <taxon>Araneae</taxon>
        <taxon>Araneomorphae</taxon>
        <taxon>Entelegynae</taxon>
        <taxon>Araneoidea</taxon>
        <taxon>Araneidae</taxon>
        <taxon>Caerostris</taxon>
    </lineage>
</organism>
<keyword evidence="2" id="KW-1185">Reference proteome</keyword>
<evidence type="ECO:0000313" key="2">
    <source>
        <dbReference type="Proteomes" id="UP001054945"/>
    </source>
</evidence>
<accession>A0AAV4PXS5</accession>
<dbReference type="EMBL" id="BPLR01005423">
    <property type="protein sequence ID" value="GIY02218.1"/>
    <property type="molecule type" value="Genomic_DNA"/>
</dbReference>
<reference evidence="1 2" key="1">
    <citation type="submission" date="2021-06" db="EMBL/GenBank/DDBJ databases">
        <title>Caerostris extrusa draft genome.</title>
        <authorList>
            <person name="Kono N."/>
            <person name="Arakawa K."/>
        </authorList>
    </citation>
    <scope>NUCLEOTIDE SEQUENCE [LARGE SCALE GENOMIC DNA]</scope>
</reference>
<protein>
    <submittedName>
        <fullName evidence="1">Uncharacterized protein</fullName>
    </submittedName>
</protein>
<gene>
    <name evidence="1" type="ORF">CEXT_17811</name>
</gene>
<dbReference type="AlphaFoldDB" id="A0AAV4PXS5"/>
<sequence length="113" mass="13388">MCDDEDMMKKRIGHITNSHGYNEHLIQLLVTVQKYWKLFSLSSEAFFSTPNTRNNLHKYWVLIHGYQQLFIRQRIAHLGLFFSRIASTMTSDYYLWMIPASVCERSMAVVIPR</sequence>
<dbReference type="Proteomes" id="UP001054945">
    <property type="component" value="Unassembled WGS sequence"/>
</dbReference>
<evidence type="ECO:0000313" key="1">
    <source>
        <dbReference type="EMBL" id="GIY02218.1"/>
    </source>
</evidence>